<dbReference type="SUPFAM" id="SSF53383">
    <property type="entry name" value="PLP-dependent transferases"/>
    <property type="match status" value="1"/>
</dbReference>
<evidence type="ECO:0000256" key="1">
    <source>
        <dbReference type="ARBA" id="ARBA00001933"/>
    </source>
</evidence>
<evidence type="ECO:0000313" key="8">
    <source>
        <dbReference type="EMBL" id="OJH42098.1"/>
    </source>
</evidence>
<dbReference type="STRING" id="83449.BON30_02435"/>
<name>A0A1L9BIW3_9BACT</name>
<dbReference type="GO" id="GO:0019346">
    <property type="term" value="P:transsulfuration"/>
    <property type="evidence" value="ECO:0007669"/>
    <property type="project" value="InterPro"/>
</dbReference>
<dbReference type="InterPro" id="IPR015422">
    <property type="entry name" value="PyrdxlP-dep_Trfase_small"/>
</dbReference>
<dbReference type="PIRSF" id="PIRSF001434">
    <property type="entry name" value="CGS"/>
    <property type="match status" value="1"/>
</dbReference>
<dbReference type="GO" id="GO:0030170">
    <property type="term" value="F:pyridoxal phosphate binding"/>
    <property type="evidence" value="ECO:0007669"/>
    <property type="project" value="InterPro"/>
</dbReference>
<feature type="modified residue" description="N6-(pyridoxal phosphate)lysine" evidence="6">
    <location>
        <position position="212"/>
    </location>
</feature>
<dbReference type="EMBL" id="MPIN01000001">
    <property type="protein sequence ID" value="OJH42098.1"/>
    <property type="molecule type" value="Genomic_DNA"/>
</dbReference>
<dbReference type="AlphaFoldDB" id="A0A1L9BIW3"/>
<protein>
    <recommendedName>
        <fullName evidence="10">Cystathionine beta-lyase</fullName>
    </recommendedName>
</protein>
<dbReference type="InterPro" id="IPR000277">
    <property type="entry name" value="Cys/Met-Metab_PyrdxlP-dep_enz"/>
</dbReference>
<evidence type="ECO:0000256" key="5">
    <source>
        <dbReference type="ARBA" id="ARBA00047517"/>
    </source>
</evidence>
<evidence type="ECO:0000256" key="3">
    <source>
        <dbReference type="ARBA" id="ARBA00022898"/>
    </source>
</evidence>
<reference evidence="9" key="1">
    <citation type="submission" date="2016-11" db="EMBL/GenBank/DDBJ databases">
        <authorList>
            <person name="Shukria A."/>
            <person name="Stevens D.C."/>
        </authorList>
    </citation>
    <scope>NUCLEOTIDE SEQUENCE [LARGE SCALE GENOMIC DNA]</scope>
    <source>
        <strain evidence="9">Cbfe23</strain>
    </source>
</reference>
<keyword evidence="4" id="KW-0456">Lyase</keyword>
<evidence type="ECO:0000256" key="4">
    <source>
        <dbReference type="ARBA" id="ARBA00023239"/>
    </source>
</evidence>
<dbReference type="RefSeq" id="WP_071896195.1">
    <property type="nucleotide sequence ID" value="NZ_MPIN01000001.1"/>
</dbReference>
<evidence type="ECO:0008006" key="10">
    <source>
        <dbReference type="Google" id="ProtNLM"/>
    </source>
</evidence>
<proteinExistence type="inferred from homology"/>
<keyword evidence="3 6" id="KW-0663">Pyridoxal phosphate</keyword>
<gene>
    <name evidence="8" type="ORF">BON30_02435</name>
</gene>
<dbReference type="GO" id="GO:0047804">
    <property type="term" value="F:cysteine-S-conjugate beta-lyase activity"/>
    <property type="evidence" value="ECO:0007669"/>
    <property type="project" value="InterPro"/>
</dbReference>
<dbReference type="Proteomes" id="UP000182229">
    <property type="component" value="Unassembled WGS sequence"/>
</dbReference>
<comment type="cofactor">
    <cofactor evidence="1 7">
        <name>pyridoxal 5'-phosphate</name>
        <dbReference type="ChEBI" id="CHEBI:597326"/>
    </cofactor>
</comment>
<dbReference type="PANTHER" id="PTHR43500">
    <property type="entry name" value="CYSTATHIONINE BETA-LYASE-RELATED"/>
    <property type="match status" value="1"/>
</dbReference>
<comment type="catalytic activity">
    <reaction evidence="5">
        <text>L,L-cystathionine + H2O = L-homocysteine + pyruvate + NH4(+)</text>
        <dbReference type="Rhea" id="RHEA:13965"/>
        <dbReference type="ChEBI" id="CHEBI:15361"/>
        <dbReference type="ChEBI" id="CHEBI:15377"/>
        <dbReference type="ChEBI" id="CHEBI:28938"/>
        <dbReference type="ChEBI" id="CHEBI:58161"/>
        <dbReference type="ChEBI" id="CHEBI:58199"/>
    </reaction>
</comment>
<evidence type="ECO:0000313" key="9">
    <source>
        <dbReference type="Proteomes" id="UP000182229"/>
    </source>
</evidence>
<keyword evidence="9" id="KW-1185">Reference proteome</keyword>
<comment type="caution">
    <text evidence="8">The sequence shown here is derived from an EMBL/GenBank/DDBJ whole genome shotgun (WGS) entry which is preliminary data.</text>
</comment>
<sequence>MTNKTTRTAQIGTFPVGRVEVPVLPAITATTVLFPDTASLAPIDPDSLRHSGRGPYENFYYGGVGTPTTEAFGQAVAALEGGSFAALAPSGQSALVATLSALLKQGDHVLIVDTVTYTTRWYIDQCLATAGVAVTYYPPDVSDLEPLLRPNTRVVFMESPGSMTFEVQDVAALCQTAARHGIVTVLDNTWAASRCFQPFAHGVDISVLSLTKYHAAPAGVSLGAVVTRTERLHALIKNQTALLGLHVSPDACARASLALATLDLRLNHQERTTRIVLEGFAGHPGIRALFHPSLPEAPGHAVWRRDFQGANSLVTIAFDGLDRPTVNTMVDRFRVVRIGYGWGGTLSLATIFEANEWRTVSRSAARGTCLRIYLGLEDPSDILADLRQALGRS</sequence>
<dbReference type="GO" id="GO:0019450">
    <property type="term" value="P:L-cysteine catabolic process to pyruvate"/>
    <property type="evidence" value="ECO:0007669"/>
    <property type="project" value="TreeGrafter"/>
</dbReference>
<dbReference type="Gene3D" id="3.90.1150.10">
    <property type="entry name" value="Aspartate Aminotransferase, domain 1"/>
    <property type="match status" value="1"/>
</dbReference>
<dbReference type="OrthoDB" id="9805807at2"/>
<evidence type="ECO:0000256" key="6">
    <source>
        <dbReference type="PIRSR" id="PIRSR001434-2"/>
    </source>
</evidence>
<dbReference type="InterPro" id="IPR006233">
    <property type="entry name" value="Cys_b_lyase_bac"/>
</dbReference>
<dbReference type="Gene3D" id="3.40.640.10">
    <property type="entry name" value="Type I PLP-dependent aspartate aminotransferase-like (Major domain)"/>
    <property type="match status" value="1"/>
</dbReference>
<evidence type="ECO:0000256" key="2">
    <source>
        <dbReference type="ARBA" id="ARBA00009077"/>
    </source>
</evidence>
<accession>A0A1L9BIW3</accession>
<dbReference type="InterPro" id="IPR015424">
    <property type="entry name" value="PyrdxlP-dep_Trfase"/>
</dbReference>
<dbReference type="InterPro" id="IPR015421">
    <property type="entry name" value="PyrdxlP-dep_Trfase_major"/>
</dbReference>
<comment type="similarity">
    <text evidence="2 7">Belongs to the trans-sulfuration enzymes family.</text>
</comment>
<dbReference type="PANTHER" id="PTHR43500:SF1">
    <property type="entry name" value="CYSTATHIONINE BETA-LYASE-RELATED"/>
    <property type="match status" value="1"/>
</dbReference>
<dbReference type="Pfam" id="PF01053">
    <property type="entry name" value="Cys_Met_Meta_PP"/>
    <property type="match status" value="1"/>
</dbReference>
<reference evidence="8 9" key="2">
    <citation type="submission" date="2016-12" db="EMBL/GenBank/DDBJ databases">
        <title>Draft Genome Sequence of Cystobacter ferrugineus Strain Cbfe23.</title>
        <authorList>
            <person name="Akbar S."/>
            <person name="Dowd S.E."/>
            <person name="Stevens D.C."/>
        </authorList>
    </citation>
    <scope>NUCLEOTIDE SEQUENCE [LARGE SCALE GENOMIC DNA]</scope>
    <source>
        <strain evidence="8 9">Cbfe23</strain>
    </source>
</reference>
<organism evidence="8 9">
    <name type="scientific">Cystobacter ferrugineus</name>
    <dbReference type="NCBI Taxonomy" id="83449"/>
    <lineage>
        <taxon>Bacteria</taxon>
        <taxon>Pseudomonadati</taxon>
        <taxon>Myxococcota</taxon>
        <taxon>Myxococcia</taxon>
        <taxon>Myxococcales</taxon>
        <taxon>Cystobacterineae</taxon>
        <taxon>Archangiaceae</taxon>
        <taxon>Cystobacter</taxon>
    </lineage>
</organism>
<evidence type="ECO:0000256" key="7">
    <source>
        <dbReference type="RuleBase" id="RU362118"/>
    </source>
</evidence>